<feature type="signal peptide" evidence="1">
    <location>
        <begin position="1"/>
        <end position="16"/>
    </location>
</feature>
<evidence type="ECO:0000313" key="3">
    <source>
        <dbReference type="Proteomes" id="UP000466442"/>
    </source>
</evidence>
<evidence type="ECO:0008006" key="4">
    <source>
        <dbReference type="Google" id="ProtNLM"/>
    </source>
</evidence>
<sequence>MFAAVSLLALVGCVAATPAYLVAGAYDDGQWHPELDGSIIGSGAFRWGLDDGSWKPELDGSVLGSGDLTWLSRKRRSLPLDEPVTALAKQAQLIQQNTEATRNILGGGIPLALPADTPEVAAGKQAHAIAHENQKLATSGLYAPLAGAYAAPYSAYAAPYAAPLAARFAPIATSIYPYGVAATPYVANPYGFRAFY</sequence>
<dbReference type="OrthoDB" id="6612309at2759"/>
<keyword evidence="1" id="KW-0732">Signal</keyword>
<feature type="chain" id="PRO_5035895298" description="Cuticle protein" evidence="1">
    <location>
        <begin position="17"/>
        <end position="196"/>
    </location>
</feature>
<dbReference type="Proteomes" id="UP000466442">
    <property type="component" value="Unassembled WGS sequence"/>
</dbReference>
<name>A0A8S9XIX3_APOLU</name>
<reference evidence="2" key="1">
    <citation type="journal article" date="2021" name="Mol. Ecol. Resour.">
        <title>Apolygus lucorum genome provides insights into omnivorousness and mesophyll feeding.</title>
        <authorList>
            <person name="Liu Y."/>
            <person name="Liu H."/>
            <person name="Wang H."/>
            <person name="Huang T."/>
            <person name="Liu B."/>
            <person name="Yang B."/>
            <person name="Yin L."/>
            <person name="Li B."/>
            <person name="Zhang Y."/>
            <person name="Zhang S."/>
            <person name="Jiang F."/>
            <person name="Zhang X."/>
            <person name="Ren Y."/>
            <person name="Wang B."/>
            <person name="Wang S."/>
            <person name="Lu Y."/>
            <person name="Wu K."/>
            <person name="Fan W."/>
            <person name="Wang G."/>
        </authorList>
    </citation>
    <scope>NUCLEOTIDE SEQUENCE</scope>
    <source>
        <strain evidence="2">12Hb</strain>
    </source>
</reference>
<protein>
    <recommendedName>
        <fullName evidence="4">Cuticle protein</fullName>
    </recommendedName>
</protein>
<comment type="caution">
    <text evidence="2">The sequence shown here is derived from an EMBL/GenBank/DDBJ whole genome shotgun (WGS) entry which is preliminary data.</text>
</comment>
<proteinExistence type="predicted"/>
<evidence type="ECO:0000256" key="1">
    <source>
        <dbReference type="SAM" id="SignalP"/>
    </source>
</evidence>
<evidence type="ECO:0000313" key="2">
    <source>
        <dbReference type="EMBL" id="KAF6209000.1"/>
    </source>
</evidence>
<dbReference type="EMBL" id="WIXP02000006">
    <property type="protein sequence ID" value="KAF6209000.1"/>
    <property type="molecule type" value="Genomic_DNA"/>
</dbReference>
<keyword evidence="3" id="KW-1185">Reference proteome</keyword>
<organism evidence="2 3">
    <name type="scientific">Apolygus lucorum</name>
    <name type="common">Small green plant bug</name>
    <name type="synonym">Lygocoris lucorum</name>
    <dbReference type="NCBI Taxonomy" id="248454"/>
    <lineage>
        <taxon>Eukaryota</taxon>
        <taxon>Metazoa</taxon>
        <taxon>Ecdysozoa</taxon>
        <taxon>Arthropoda</taxon>
        <taxon>Hexapoda</taxon>
        <taxon>Insecta</taxon>
        <taxon>Pterygota</taxon>
        <taxon>Neoptera</taxon>
        <taxon>Paraneoptera</taxon>
        <taxon>Hemiptera</taxon>
        <taxon>Heteroptera</taxon>
        <taxon>Panheteroptera</taxon>
        <taxon>Cimicomorpha</taxon>
        <taxon>Miridae</taxon>
        <taxon>Mirini</taxon>
        <taxon>Apolygus</taxon>
    </lineage>
</organism>
<accession>A0A8S9XIX3</accession>
<gene>
    <name evidence="2" type="ORF">GE061_014743</name>
</gene>
<dbReference type="AlphaFoldDB" id="A0A8S9XIX3"/>